<comment type="caution">
    <text evidence="8">The sequence shown here is derived from an EMBL/GenBank/DDBJ whole genome shotgun (WGS) entry which is preliminary data.</text>
</comment>
<gene>
    <name evidence="8" type="ORF">WJX75_000117</name>
</gene>
<dbReference type="SUPFAM" id="SSF47370">
    <property type="entry name" value="Bromodomain"/>
    <property type="match status" value="1"/>
</dbReference>
<feature type="compositionally biased region" description="Basic and acidic residues" evidence="5">
    <location>
        <begin position="363"/>
        <end position="423"/>
    </location>
</feature>
<dbReference type="CDD" id="cd04369">
    <property type="entry name" value="Bromodomain"/>
    <property type="match status" value="1"/>
</dbReference>
<evidence type="ECO:0000313" key="8">
    <source>
        <dbReference type="EMBL" id="KAK9917967.1"/>
    </source>
</evidence>
<evidence type="ECO:0000313" key="9">
    <source>
        <dbReference type="Proteomes" id="UP001491310"/>
    </source>
</evidence>
<feature type="region of interest" description="Disordered" evidence="5">
    <location>
        <begin position="209"/>
        <end position="277"/>
    </location>
</feature>
<sequence length="482" mass="53648">MALADVTGKLTHNPSKGMFRKYKNVYEFRDDMRQIWENCRLYNPIGQPVRTNGDWMSEYWEKKWATSGIEQKWEEEMLRQRQEEMRLAGGPELPHQMEEMDRELRMLQQQVEAQDGEVAAPGNRPMTFEEKRRLSQGLGALSGDKLGLVMEIIAESQRVDQEAEVEVDIDDLNQETLWRLNALVNDLSVGRVPDAGGANLLERADDAGALNHVGGAGPRGSQEDKQHGSAGAALERSREATSGREDSEAASDSQGEVGSKQLAGSTANHGTKVQQSHAGDGMDFVSATVPRQQPQIIKNMANKKEVTLQNANAWATLTEKPDDEGGGGDGEREGEEGEEGVDEDDNLWDQFKSLEQQQQEQEDEKKAEEERKRKEREAAEEAAAREAEERRAAAEAEAEALRAAEREKVEEQRRAIEEQRAREVAQLQSVDKPSDLRDQQELFVDGGNNALNNVFGLQLKGGEDSDGDFGEDDDDDAEDGEV</sequence>
<feature type="compositionally biased region" description="Acidic residues" evidence="5">
    <location>
        <begin position="464"/>
        <end position="482"/>
    </location>
</feature>
<dbReference type="PANTHER" id="PTHR45926">
    <property type="entry name" value="OSJNBA0053K19.4 PROTEIN"/>
    <property type="match status" value="1"/>
</dbReference>
<protein>
    <recommendedName>
        <fullName evidence="10">Bromo domain-containing protein</fullName>
    </recommendedName>
</protein>
<feature type="compositionally biased region" description="Polar residues" evidence="5">
    <location>
        <begin position="250"/>
        <end position="277"/>
    </location>
</feature>
<feature type="region of interest" description="Disordered" evidence="5">
    <location>
        <begin position="313"/>
        <end position="437"/>
    </location>
</feature>
<dbReference type="InterPro" id="IPR038336">
    <property type="entry name" value="NET_sf"/>
</dbReference>
<name>A0ABR2Z232_9CHLO</name>
<dbReference type="PROSITE" id="PS50014">
    <property type="entry name" value="BROMODOMAIN_2"/>
    <property type="match status" value="1"/>
</dbReference>
<keyword evidence="9" id="KW-1185">Reference proteome</keyword>
<dbReference type="InterPro" id="IPR036427">
    <property type="entry name" value="Bromodomain-like_sf"/>
</dbReference>
<dbReference type="Gene3D" id="1.20.1270.220">
    <property type="match status" value="1"/>
</dbReference>
<feature type="domain" description="Bromo" evidence="6">
    <location>
        <begin position="1"/>
        <end position="50"/>
    </location>
</feature>
<evidence type="ECO:0000256" key="5">
    <source>
        <dbReference type="SAM" id="MobiDB-lite"/>
    </source>
</evidence>
<feature type="domain" description="NET" evidence="7">
    <location>
        <begin position="116"/>
        <end position="195"/>
    </location>
</feature>
<evidence type="ECO:0000256" key="2">
    <source>
        <dbReference type="ARBA" id="ARBA00023117"/>
    </source>
</evidence>
<dbReference type="PROSITE" id="PS51525">
    <property type="entry name" value="NET"/>
    <property type="match status" value="1"/>
</dbReference>
<evidence type="ECO:0000256" key="3">
    <source>
        <dbReference type="ARBA" id="ARBA00023163"/>
    </source>
</evidence>
<evidence type="ECO:0000256" key="1">
    <source>
        <dbReference type="ARBA" id="ARBA00023015"/>
    </source>
</evidence>
<feature type="compositionally biased region" description="Basic and acidic residues" evidence="5">
    <location>
        <begin position="235"/>
        <end position="247"/>
    </location>
</feature>
<dbReference type="Gene3D" id="1.20.920.10">
    <property type="entry name" value="Bromodomain-like"/>
    <property type="match status" value="1"/>
</dbReference>
<keyword evidence="3" id="KW-0804">Transcription</keyword>
<dbReference type="Pfam" id="PF17035">
    <property type="entry name" value="BET"/>
    <property type="match status" value="1"/>
</dbReference>
<feature type="compositionally biased region" description="Acidic residues" evidence="5">
    <location>
        <begin position="321"/>
        <end position="347"/>
    </location>
</feature>
<dbReference type="InterPro" id="IPR027353">
    <property type="entry name" value="NET_dom"/>
</dbReference>
<organism evidence="8 9">
    <name type="scientific">Coccomyxa subellipsoidea</name>
    <dbReference type="NCBI Taxonomy" id="248742"/>
    <lineage>
        <taxon>Eukaryota</taxon>
        <taxon>Viridiplantae</taxon>
        <taxon>Chlorophyta</taxon>
        <taxon>core chlorophytes</taxon>
        <taxon>Trebouxiophyceae</taxon>
        <taxon>Trebouxiophyceae incertae sedis</taxon>
        <taxon>Coccomyxaceae</taxon>
        <taxon>Coccomyxa</taxon>
    </lineage>
</organism>
<dbReference type="Pfam" id="PF00439">
    <property type="entry name" value="Bromodomain"/>
    <property type="match status" value="1"/>
</dbReference>
<evidence type="ECO:0000259" key="7">
    <source>
        <dbReference type="PROSITE" id="PS51525"/>
    </source>
</evidence>
<proteinExistence type="predicted"/>
<dbReference type="Proteomes" id="UP001491310">
    <property type="component" value="Unassembled WGS sequence"/>
</dbReference>
<accession>A0ABR2Z232</accession>
<evidence type="ECO:0000259" key="6">
    <source>
        <dbReference type="PROSITE" id="PS50014"/>
    </source>
</evidence>
<keyword evidence="2 4" id="KW-0103">Bromodomain</keyword>
<evidence type="ECO:0008006" key="10">
    <source>
        <dbReference type="Google" id="ProtNLM"/>
    </source>
</evidence>
<evidence type="ECO:0000256" key="4">
    <source>
        <dbReference type="PROSITE-ProRule" id="PRU00035"/>
    </source>
</evidence>
<dbReference type="InterPro" id="IPR001487">
    <property type="entry name" value="Bromodomain"/>
</dbReference>
<reference evidence="8 9" key="1">
    <citation type="journal article" date="2024" name="Nat. Commun.">
        <title>Phylogenomics reveals the evolutionary origins of lichenization in chlorophyte algae.</title>
        <authorList>
            <person name="Puginier C."/>
            <person name="Libourel C."/>
            <person name="Otte J."/>
            <person name="Skaloud P."/>
            <person name="Haon M."/>
            <person name="Grisel S."/>
            <person name="Petersen M."/>
            <person name="Berrin J.G."/>
            <person name="Delaux P.M."/>
            <person name="Dal Grande F."/>
            <person name="Keller J."/>
        </authorList>
    </citation>
    <scope>NUCLEOTIDE SEQUENCE [LARGE SCALE GENOMIC DNA]</scope>
    <source>
        <strain evidence="8 9">SAG 216-7</strain>
    </source>
</reference>
<keyword evidence="1" id="KW-0805">Transcription regulation</keyword>
<dbReference type="EMBL" id="JALJOT010000001">
    <property type="protein sequence ID" value="KAK9917967.1"/>
    <property type="molecule type" value="Genomic_DNA"/>
</dbReference>
<feature type="region of interest" description="Disordered" evidence="5">
    <location>
        <begin position="457"/>
        <end position="482"/>
    </location>
</feature>